<accession>A0A3L6FNF5</accession>
<dbReference type="EMBL" id="NCVQ01000004">
    <property type="protein sequence ID" value="PWZ34724.1"/>
    <property type="molecule type" value="Genomic_DNA"/>
</dbReference>
<name>A0A3L6FNF5_MAIZE</name>
<gene>
    <name evidence="1" type="primary">Os03g0832400_0</name>
    <name evidence="1" type="ORF">Zm00014a_029858</name>
</gene>
<dbReference type="ExpressionAtlas" id="A0A3L6FNF5">
    <property type="expression patterns" value="baseline"/>
</dbReference>
<reference evidence="1 2" key="1">
    <citation type="journal article" date="2018" name="Nat. Genet.">
        <title>Extensive intraspecific gene order and gene structural variations between Mo17 and other maize genomes.</title>
        <authorList>
            <person name="Sun S."/>
            <person name="Zhou Y."/>
            <person name="Chen J."/>
            <person name="Shi J."/>
            <person name="Zhao H."/>
            <person name="Zhao H."/>
            <person name="Song W."/>
            <person name="Zhang M."/>
            <person name="Cui Y."/>
            <person name="Dong X."/>
            <person name="Liu H."/>
            <person name="Ma X."/>
            <person name="Jiao Y."/>
            <person name="Wang B."/>
            <person name="Wei X."/>
            <person name="Stein J.C."/>
            <person name="Glaubitz J.C."/>
            <person name="Lu F."/>
            <person name="Yu G."/>
            <person name="Liang C."/>
            <person name="Fengler K."/>
            <person name="Li B."/>
            <person name="Rafalski A."/>
            <person name="Schnable P.S."/>
            <person name="Ware D.H."/>
            <person name="Buckler E.S."/>
            <person name="Lai J."/>
        </authorList>
    </citation>
    <scope>NUCLEOTIDE SEQUENCE [LARGE SCALE GENOMIC DNA]</scope>
    <source>
        <strain evidence="2">cv. Missouri 17</strain>
        <tissue evidence="1">Seedling</tissue>
    </source>
</reference>
<evidence type="ECO:0000313" key="2">
    <source>
        <dbReference type="Proteomes" id="UP000251960"/>
    </source>
</evidence>
<comment type="caution">
    <text evidence="1">The sequence shown here is derived from an EMBL/GenBank/DDBJ whole genome shotgun (WGS) entry which is preliminary data.</text>
</comment>
<sequence length="145" mass="16149">MNPYKAAQVSSDCSPLLEAGQAESLRTELLEMVPSREEEIKLKEYMEDAVSTFVVDDYIYVWMMKTVLLDVKSTNTIVQIKSKIGALEGIGPLLSVWPTSPGRRAATLRAPPIEDNSEGRDGLLWWRDLARCHAGEVSIVIAQIK</sequence>
<evidence type="ECO:0000313" key="1">
    <source>
        <dbReference type="EMBL" id="PWZ34724.1"/>
    </source>
</evidence>
<proteinExistence type="predicted"/>
<organism evidence="1 2">
    <name type="scientific">Zea mays</name>
    <name type="common">Maize</name>
    <dbReference type="NCBI Taxonomy" id="4577"/>
    <lineage>
        <taxon>Eukaryota</taxon>
        <taxon>Viridiplantae</taxon>
        <taxon>Streptophyta</taxon>
        <taxon>Embryophyta</taxon>
        <taxon>Tracheophyta</taxon>
        <taxon>Spermatophyta</taxon>
        <taxon>Magnoliopsida</taxon>
        <taxon>Liliopsida</taxon>
        <taxon>Poales</taxon>
        <taxon>Poaceae</taxon>
        <taxon>PACMAD clade</taxon>
        <taxon>Panicoideae</taxon>
        <taxon>Andropogonodae</taxon>
        <taxon>Andropogoneae</taxon>
        <taxon>Tripsacinae</taxon>
        <taxon>Zea</taxon>
    </lineage>
</organism>
<dbReference type="AlphaFoldDB" id="A0A3L6FNF5"/>
<dbReference type="Proteomes" id="UP000251960">
    <property type="component" value="Chromosome 3"/>
</dbReference>
<protein>
    <submittedName>
        <fullName evidence="1">Uncharacterized protein</fullName>
    </submittedName>
</protein>